<organism evidence="1 2">
    <name type="scientific">Pontibacillus salipaludis</name>
    <dbReference type="NCBI Taxonomy" id="1697394"/>
    <lineage>
        <taxon>Bacteria</taxon>
        <taxon>Bacillati</taxon>
        <taxon>Bacillota</taxon>
        <taxon>Bacilli</taxon>
        <taxon>Bacillales</taxon>
        <taxon>Bacillaceae</taxon>
        <taxon>Pontibacillus</taxon>
    </lineage>
</organism>
<dbReference type="EMBL" id="BMIN01000028">
    <property type="protein sequence ID" value="GGD28705.1"/>
    <property type="molecule type" value="Genomic_DNA"/>
</dbReference>
<proteinExistence type="predicted"/>
<comment type="caution">
    <text evidence="1">The sequence shown here is derived from an EMBL/GenBank/DDBJ whole genome shotgun (WGS) entry which is preliminary data.</text>
</comment>
<evidence type="ECO:0000313" key="1">
    <source>
        <dbReference type="EMBL" id="GGD28705.1"/>
    </source>
</evidence>
<protein>
    <submittedName>
        <fullName evidence="1">Uncharacterized protein</fullName>
    </submittedName>
</protein>
<dbReference type="RefSeq" id="WP_188656127.1">
    <property type="nucleotide sequence ID" value="NZ_BMIN01000028.1"/>
</dbReference>
<sequence>MWRELAGKVLEGQEVTDKEALAVLDVCPTWAQALGLESRTVKVVVAVSQGQGCPG</sequence>
<reference evidence="2" key="1">
    <citation type="journal article" date="2019" name="Int. J. Syst. Evol. Microbiol.">
        <title>The Global Catalogue of Microorganisms (GCM) 10K type strain sequencing project: providing services to taxonomists for standard genome sequencing and annotation.</title>
        <authorList>
            <consortium name="The Broad Institute Genomics Platform"/>
            <consortium name="The Broad Institute Genome Sequencing Center for Infectious Disease"/>
            <person name="Wu L."/>
            <person name="Ma J."/>
        </authorList>
    </citation>
    <scope>NUCLEOTIDE SEQUENCE [LARGE SCALE GENOMIC DNA]</scope>
    <source>
        <strain evidence="2">CGMCC 1.15353</strain>
    </source>
</reference>
<gene>
    <name evidence="1" type="ORF">GCM10011389_40320</name>
</gene>
<keyword evidence="2" id="KW-1185">Reference proteome</keyword>
<accession>A0ABQ1QIZ4</accession>
<name>A0ABQ1QIZ4_9BACI</name>
<dbReference type="Proteomes" id="UP000642571">
    <property type="component" value="Unassembled WGS sequence"/>
</dbReference>
<evidence type="ECO:0000313" key="2">
    <source>
        <dbReference type="Proteomes" id="UP000642571"/>
    </source>
</evidence>